<dbReference type="EMBL" id="BNCQ01000004">
    <property type="protein sequence ID" value="GIL97102.1"/>
    <property type="molecule type" value="Genomic_DNA"/>
</dbReference>
<evidence type="ECO:0000313" key="1">
    <source>
        <dbReference type="EMBL" id="GIL97102.1"/>
    </source>
</evidence>
<dbReference type="Proteomes" id="UP000722791">
    <property type="component" value="Unassembled WGS sequence"/>
</dbReference>
<evidence type="ECO:0000313" key="2">
    <source>
        <dbReference type="Proteomes" id="UP000722791"/>
    </source>
</evidence>
<dbReference type="AlphaFoldDB" id="A0A8J4DCW3"/>
<organism evidence="1 2">
    <name type="scientific">Volvox reticuliferus</name>
    <dbReference type="NCBI Taxonomy" id="1737510"/>
    <lineage>
        <taxon>Eukaryota</taxon>
        <taxon>Viridiplantae</taxon>
        <taxon>Chlorophyta</taxon>
        <taxon>core chlorophytes</taxon>
        <taxon>Chlorophyceae</taxon>
        <taxon>CS clade</taxon>
        <taxon>Chlamydomonadales</taxon>
        <taxon>Volvocaceae</taxon>
        <taxon>Volvox</taxon>
    </lineage>
</organism>
<feature type="non-terminal residue" evidence="1">
    <location>
        <position position="1"/>
    </location>
</feature>
<feature type="non-terminal residue" evidence="1">
    <location>
        <position position="155"/>
    </location>
</feature>
<reference evidence="1" key="1">
    <citation type="journal article" date="2021" name="Proc. Natl. Acad. Sci. U.S.A.">
        <title>Three genomes in the algal genus Volvox reveal the fate of a haploid sex-determining region after a transition to homothallism.</title>
        <authorList>
            <person name="Yamamoto K."/>
            <person name="Hamaji T."/>
            <person name="Kawai-Toyooka H."/>
            <person name="Matsuzaki R."/>
            <person name="Takahashi F."/>
            <person name="Nishimura Y."/>
            <person name="Kawachi M."/>
            <person name="Noguchi H."/>
            <person name="Minakuchi Y."/>
            <person name="Umen J.G."/>
            <person name="Toyoda A."/>
            <person name="Nozaki H."/>
        </authorList>
    </citation>
    <scope>NUCLEOTIDE SEQUENCE</scope>
    <source>
        <strain evidence="1">NIES-3785</strain>
    </source>
</reference>
<comment type="caution">
    <text evidence="1">The sequence shown here is derived from an EMBL/GenBank/DDBJ whole genome shotgun (WGS) entry which is preliminary data.</text>
</comment>
<accession>A0A8J4DCW3</accession>
<proteinExistence type="predicted"/>
<protein>
    <submittedName>
        <fullName evidence="1">Uncharacterized protein</fullName>
    </submittedName>
</protein>
<gene>
    <name evidence="1" type="ORF">Vretimale_2849</name>
</gene>
<sequence>KTKCIQEFRHALTSSLEATSLRGIAGSSLRGSYTGITPGLRGAHWGRQGVTLSLVGLFLTALLSLLGLPVEEQVHHHVPRIGGGDLLAHLQDHTRQQPIQHANRVLALVVGRDGHIHVIEGAVRIAEGDRRDVHVGRLLHRLVVRAGIGEDKQAR</sequence>
<name>A0A8J4DCW3_9CHLO</name>